<evidence type="ECO:0000313" key="3">
    <source>
        <dbReference type="EMBL" id="NDV91306.1"/>
    </source>
</evidence>
<name>A0A7X5RL31_9ALTE</name>
<feature type="region of interest" description="Disordered" evidence="1">
    <location>
        <begin position="21"/>
        <end position="40"/>
    </location>
</feature>
<gene>
    <name evidence="3" type="ORF">GTH32_08960</name>
</gene>
<comment type="caution">
    <text evidence="3">The sequence shown here is derived from an EMBL/GenBank/DDBJ whole genome shotgun (WGS) entry which is preliminary data.</text>
</comment>
<proteinExistence type="predicted"/>
<dbReference type="Proteomes" id="UP000470213">
    <property type="component" value="Unassembled WGS sequence"/>
</dbReference>
<sequence length="344" mass="38791">MVFGAGLSVVGACHGQDKLQGVKNTQVSHPDKRNQVSPAPHEPVIVENYSALPDAGINMKIGDIVSPYRVFSMFVLPGETTELEVIYPQPNTQYALFADNQSVAHAEKGTWNWTAPQNPGEKRLEVRDDKGNVEMVINAFIMTPADEVEGGRLKYYHIGPYPKESEIKNKDMYIEPEGFIEVNEDNMELNLSPHFKLKEFTSKQGTRFPKFVYLRSPLMLKLEMLRRELNLNDIPVDNMVVMSGYRTPQYNRAIGNVKFSRHVYGDAADIFVDNDGNYRMDDLNGDGNHTIKDADVMAKMISELNKRSVYKGLIGGLGVYGPKSHRGAFIHIDTRGVKARWRKP</sequence>
<dbReference type="Pfam" id="PF08291">
    <property type="entry name" value="Peptidase_M15_3"/>
    <property type="match status" value="1"/>
</dbReference>
<feature type="domain" description="Peptidase M15A C-terminal" evidence="2">
    <location>
        <begin position="195"/>
        <end position="275"/>
    </location>
</feature>
<dbReference type="Gene3D" id="3.30.1380.10">
    <property type="match status" value="1"/>
</dbReference>
<evidence type="ECO:0000259" key="2">
    <source>
        <dbReference type="Pfam" id="PF08291"/>
    </source>
</evidence>
<accession>A0A7X5RL31</accession>
<evidence type="ECO:0000256" key="1">
    <source>
        <dbReference type="SAM" id="MobiDB-lite"/>
    </source>
</evidence>
<dbReference type="InterPro" id="IPR009045">
    <property type="entry name" value="Zn_M74/Hedgehog-like"/>
</dbReference>
<dbReference type="EMBL" id="JAAAWN010000009">
    <property type="protein sequence ID" value="NDV91306.1"/>
    <property type="molecule type" value="Genomic_DNA"/>
</dbReference>
<reference evidence="3 4" key="1">
    <citation type="submission" date="2020-01" db="EMBL/GenBank/DDBJ databases">
        <authorList>
            <person name="Chen J."/>
            <person name="Zhu S."/>
            <person name="Yang J."/>
        </authorList>
    </citation>
    <scope>NUCLEOTIDE SEQUENCE [LARGE SCALE GENOMIC DNA]</scope>
    <source>
        <strain evidence="3 4">345S023</strain>
    </source>
</reference>
<dbReference type="InterPro" id="IPR013230">
    <property type="entry name" value="Peptidase_M15A_C"/>
</dbReference>
<protein>
    <recommendedName>
        <fullName evidence="2">Peptidase M15A C-terminal domain-containing protein</fullName>
    </recommendedName>
</protein>
<organism evidence="3 4">
    <name type="scientific">Alteromonas profundi</name>
    <dbReference type="NCBI Taxonomy" id="2696062"/>
    <lineage>
        <taxon>Bacteria</taxon>
        <taxon>Pseudomonadati</taxon>
        <taxon>Pseudomonadota</taxon>
        <taxon>Gammaproteobacteria</taxon>
        <taxon>Alteromonadales</taxon>
        <taxon>Alteromonadaceae</taxon>
        <taxon>Alteromonas/Salinimonas group</taxon>
        <taxon>Alteromonas</taxon>
    </lineage>
</organism>
<evidence type="ECO:0000313" key="4">
    <source>
        <dbReference type="Proteomes" id="UP000470213"/>
    </source>
</evidence>
<dbReference type="AlphaFoldDB" id="A0A7X5RL31"/>
<keyword evidence="4" id="KW-1185">Reference proteome</keyword>
<dbReference type="SUPFAM" id="SSF55166">
    <property type="entry name" value="Hedgehog/DD-peptidase"/>
    <property type="match status" value="1"/>
</dbReference>